<evidence type="ECO:0000259" key="5">
    <source>
        <dbReference type="Pfam" id="PF02317"/>
    </source>
</evidence>
<dbReference type="InterPro" id="IPR013328">
    <property type="entry name" value="6PGD_dom2"/>
</dbReference>
<proteinExistence type="predicted"/>
<gene>
    <name evidence="7" type="ORF">IED13_10000</name>
</gene>
<dbReference type="PANTHER" id="PTHR38015">
    <property type="entry name" value="BLR6086 PROTEIN"/>
    <property type="match status" value="1"/>
</dbReference>
<protein>
    <recommendedName>
        <fullName evidence="2">2-dehydropantoate 2-reductase</fullName>
    </recommendedName>
</protein>
<dbReference type="Proteomes" id="UP000619295">
    <property type="component" value="Unassembled WGS sequence"/>
</dbReference>
<feature type="domain" description="Ketopantoate reductase N-terminal" evidence="6">
    <location>
        <begin position="3"/>
        <end position="152"/>
    </location>
</feature>
<dbReference type="InterPro" id="IPR036291">
    <property type="entry name" value="NAD(P)-bd_dom_sf"/>
</dbReference>
<dbReference type="InterPro" id="IPR051729">
    <property type="entry name" value="Opine/Lysopine_DH"/>
</dbReference>
<dbReference type="AlphaFoldDB" id="A0A927HZ92"/>
<dbReference type="SUPFAM" id="SSF51735">
    <property type="entry name" value="NAD(P)-binding Rossmann-fold domains"/>
    <property type="match status" value="1"/>
</dbReference>
<evidence type="ECO:0000313" key="8">
    <source>
        <dbReference type="Proteomes" id="UP000619295"/>
    </source>
</evidence>
<dbReference type="GO" id="GO:0015940">
    <property type="term" value="P:pantothenate biosynthetic process"/>
    <property type="evidence" value="ECO:0007669"/>
    <property type="project" value="UniProtKB-KW"/>
</dbReference>
<evidence type="ECO:0000259" key="6">
    <source>
        <dbReference type="Pfam" id="PF02558"/>
    </source>
</evidence>
<dbReference type="Gene3D" id="3.40.50.720">
    <property type="entry name" value="NAD(P)-binding Rossmann-like Domain"/>
    <property type="match status" value="1"/>
</dbReference>
<keyword evidence="3" id="KW-0566">Pantothenate biosynthesis</keyword>
<comment type="pathway">
    <text evidence="1">Cofactor biosynthesis; (R)-pantothenate biosynthesis; (R)-pantoate from 3-methyl-2-oxobutanoate: step 2/2.</text>
</comment>
<evidence type="ECO:0000256" key="1">
    <source>
        <dbReference type="ARBA" id="ARBA00004994"/>
    </source>
</evidence>
<organism evidence="7 8">
    <name type="scientific">Bosea spartocytisi</name>
    <dbReference type="NCBI Taxonomy" id="2773451"/>
    <lineage>
        <taxon>Bacteria</taxon>
        <taxon>Pseudomonadati</taxon>
        <taxon>Pseudomonadota</taxon>
        <taxon>Alphaproteobacteria</taxon>
        <taxon>Hyphomicrobiales</taxon>
        <taxon>Boseaceae</taxon>
        <taxon>Bosea</taxon>
    </lineage>
</organism>
<dbReference type="InterPro" id="IPR008927">
    <property type="entry name" value="6-PGluconate_DH-like_C_sf"/>
</dbReference>
<evidence type="ECO:0000256" key="3">
    <source>
        <dbReference type="ARBA" id="ARBA00022655"/>
    </source>
</evidence>
<evidence type="ECO:0000256" key="4">
    <source>
        <dbReference type="ARBA" id="ARBA00048793"/>
    </source>
</evidence>
<evidence type="ECO:0000313" key="7">
    <source>
        <dbReference type="EMBL" id="MBD3846029.1"/>
    </source>
</evidence>
<reference evidence="7" key="1">
    <citation type="submission" date="2020-09" db="EMBL/GenBank/DDBJ databases">
        <title>Bosea spartocytisi sp. nov. a root nodule endophyte of Spartocytisus supranubius in the high mountain ecosystem fo the Teide National Park (Canary Islands, Spain).</title>
        <authorList>
            <person name="Pulido-Suarez L."/>
            <person name="Peix A."/>
            <person name="Igual J.M."/>
            <person name="Socas-Perez N."/>
            <person name="Velazquez E."/>
            <person name="Flores-Felix J.D."/>
            <person name="Leon-Barrios M."/>
        </authorList>
    </citation>
    <scope>NUCLEOTIDE SEQUENCE</scope>
    <source>
        <strain evidence="7">SSUT16</strain>
    </source>
</reference>
<sequence length="355" mass="37553">MRVAIIGFGGIGRGYAAYLTVQGHEPVIWSPSGAALADFAEDASLTVTGKLETAVPLRIARDCAEAVAGAEAVIVTVQANGFKTALDALAPHLVAGQSVIISAHCSFAALHLHRLLQERGVDVPIAAWATTALTARKSGPRSVHVSGIRAKLDVATLPVRHAQAGLDACRALFGDRFEPREDVLAIMLSNLNPPAHVANMLGNLTRAERGEDWPNYGSITQGVGRIVDAMDVERLALAGAFGLSVRSVQDHYVHSFGVAPGPVGEMAAAVYRNRPELLGPKTLDTRFITEDVPFGLVPLEALGQVTGVALPLHQAGIALFDAICARNFRAENDLLPALDLGRFSAAQLHRELRGD</sequence>
<dbReference type="Gene3D" id="1.10.1040.10">
    <property type="entry name" value="N-(1-d-carboxylethyl)-l-norvaline Dehydrogenase, domain 2"/>
    <property type="match status" value="1"/>
</dbReference>
<dbReference type="GO" id="GO:0008677">
    <property type="term" value="F:2-dehydropantoate 2-reductase activity"/>
    <property type="evidence" value="ECO:0007669"/>
    <property type="project" value="UniProtKB-EC"/>
</dbReference>
<dbReference type="SUPFAM" id="SSF48179">
    <property type="entry name" value="6-phosphogluconate dehydrogenase C-terminal domain-like"/>
    <property type="match status" value="1"/>
</dbReference>
<comment type="caution">
    <text evidence="7">The sequence shown here is derived from an EMBL/GenBank/DDBJ whole genome shotgun (WGS) entry which is preliminary data.</text>
</comment>
<dbReference type="PANTHER" id="PTHR38015:SF1">
    <property type="entry name" value="OPINE DEHYDROGENASE DOMAIN-CONTAINING PROTEIN"/>
    <property type="match status" value="1"/>
</dbReference>
<dbReference type="RefSeq" id="WP_113251904.1">
    <property type="nucleotide sequence ID" value="NZ_JACXWY010000005.1"/>
</dbReference>
<dbReference type="EMBL" id="JACXWY010000005">
    <property type="protein sequence ID" value="MBD3846029.1"/>
    <property type="molecule type" value="Genomic_DNA"/>
</dbReference>
<accession>A0A927HZ92</accession>
<dbReference type="InterPro" id="IPR003421">
    <property type="entry name" value="Opine_DH"/>
</dbReference>
<feature type="domain" description="Opine dehydrogenase" evidence="5">
    <location>
        <begin position="180"/>
        <end position="324"/>
    </location>
</feature>
<keyword evidence="8" id="KW-1185">Reference proteome</keyword>
<dbReference type="InterPro" id="IPR013332">
    <property type="entry name" value="KPR_N"/>
</dbReference>
<comment type="catalytic activity">
    <reaction evidence="4">
        <text>(R)-pantoate + NADP(+) = 2-dehydropantoate + NADPH + H(+)</text>
        <dbReference type="Rhea" id="RHEA:16233"/>
        <dbReference type="ChEBI" id="CHEBI:11561"/>
        <dbReference type="ChEBI" id="CHEBI:15378"/>
        <dbReference type="ChEBI" id="CHEBI:15980"/>
        <dbReference type="ChEBI" id="CHEBI:57783"/>
        <dbReference type="ChEBI" id="CHEBI:58349"/>
        <dbReference type="EC" id="1.1.1.169"/>
    </reaction>
</comment>
<dbReference type="Pfam" id="PF02558">
    <property type="entry name" value="ApbA"/>
    <property type="match status" value="1"/>
</dbReference>
<evidence type="ECO:0000256" key="2">
    <source>
        <dbReference type="ARBA" id="ARBA00019465"/>
    </source>
</evidence>
<name>A0A927HZ92_9HYPH</name>
<dbReference type="Pfam" id="PF02317">
    <property type="entry name" value="Octopine_DH"/>
    <property type="match status" value="1"/>
</dbReference>